<evidence type="ECO:0000256" key="1">
    <source>
        <dbReference type="ARBA" id="ARBA00023172"/>
    </source>
</evidence>
<sequence>MAYSHDVSIWELARKKNRKRGHGVRWTVAGKETSKWFTERALADNYRSKLMQAARKGEGFDTDTGLPESMVRAQLSVTWYDLACRFVDLKWPHAAAKSRTGIADALATVTPVLVTTKRGKPDDKVLRAALYGWAFHKVRRETTKLSGQEAAALKWVQDNSLRVVTLNEKEQRSQLIRSALDTIALKMDGKPAAAKTVARKRAIFYGTLNYAVELDILPANPIDRVAWKAPAIAEEVNRNVVARPRQVRALLAAVEAKRPELTAFYGCLYYAYMRPGEAKVLRKGDCIDLPESGWGQLLLTGNSPRVGSEWTDAGTSHEERQLKHRAKKIARPVPIPPELVRLLRRHLDEHGTAPDGRLFSGGRGGPLSESVYGRVWQTARENALTPPQVASPLAGRPYDLRHSGVTLALNAGVPAPEVARRAGHGVDVLLRVYAGCIDGHEQMWNGRIEDALKDGD</sequence>
<gene>
    <name evidence="4" type="ORF">ETD96_40800</name>
</gene>
<name>A0A5S4G126_9ACTN</name>
<dbReference type="PROSITE" id="PS51898">
    <property type="entry name" value="TYR_RECOMBINASE"/>
    <property type="match status" value="1"/>
</dbReference>
<dbReference type="Pfam" id="PF00589">
    <property type="entry name" value="Phage_integrase"/>
    <property type="match status" value="1"/>
</dbReference>
<feature type="region of interest" description="Disordered" evidence="2">
    <location>
        <begin position="305"/>
        <end position="326"/>
    </location>
</feature>
<dbReference type="SUPFAM" id="SSF56349">
    <property type="entry name" value="DNA breaking-rejoining enzymes"/>
    <property type="match status" value="1"/>
</dbReference>
<dbReference type="PANTHER" id="PTHR30349:SF64">
    <property type="entry name" value="PROPHAGE INTEGRASE INTD-RELATED"/>
    <property type="match status" value="1"/>
</dbReference>
<dbReference type="PANTHER" id="PTHR30349">
    <property type="entry name" value="PHAGE INTEGRASE-RELATED"/>
    <property type="match status" value="1"/>
</dbReference>
<dbReference type="InterPro" id="IPR050090">
    <property type="entry name" value="Tyrosine_recombinase_XerCD"/>
</dbReference>
<reference evidence="4 5" key="1">
    <citation type="submission" date="2019-05" db="EMBL/GenBank/DDBJ databases">
        <title>Draft genome sequence of Actinomadura geliboluensis A8036.</title>
        <authorList>
            <person name="Saricaoglu S."/>
            <person name="Isik K."/>
        </authorList>
    </citation>
    <scope>NUCLEOTIDE SEQUENCE [LARGE SCALE GENOMIC DNA]</scope>
    <source>
        <strain evidence="4 5">A8036</strain>
    </source>
</reference>
<dbReference type="AlphaFoldDB" id="A0A5S4G126"/>
<dbReference type="GO" id="GO:0003677">
    <property type="term" value="F:DNA binding"/>
    <property type="evidence" value="ECO:0007669"/>
    <property type="project" value="InterPro"/>
</dbReference>
<organism evidence="4 5">
    <name type="scientific">Actinomadura geliboluensis</name>
    <dbReference type="NCBI Taxonomy" id="882440"/>
    <lineage>
        <taxon>Bacteria</taxon>
        <taxon>Bacillati</taxon>
        <taxon>Actinomycetota</taxon>
        <taxon>Actinomycetes</taxon>
        <taxon>Streptosporangiales</taxon>
        <taxon>Thermomonosporaceae</taxon>
        <taxon>Actinomadura</taxon>
    </lineage>
</organism>
<dbReference type="GO" id="GO:0006310">
    <property type="term" value="P:DNA recombination"/>
    <property type="evidence" value="ECO:0007669"/>
    <property type="project" value="UniProtKB-KW"/>
</dbReference>
<keyword evidence="5" id="KW-1185">Reference proteome</keyword>
<dbReference type="InterPro" id="IPR002104">
    <property type="entry name" value="Integrase_catalytic"/>
</dbReference>
<dbReference type="OrthoDB" id="3773913at2"/>
<dbReference type="Proteomes" id="UP000305238">
    <property type="component" value="Unassembled WGS sequence"/>
</dbReference>
<feature type="domain" description="Tyr recombinase" evidence="3">
    <location>
        <begin position="236"/>
        <end position="449"/>
    </location>
</feature>
<proteinExistence type="predicted"/>
<dbReference type="InterPro" id="IPR013762">
    <property type="entry name" value="Integrase-like_cat_sf"/>
</dbReference>
<dbReference type="RefSeq" id="WP_138641836.1">
    <property type="nucleotide sequence ID" value="NZ_VCKZ01000542.1"/>
</dbReference>
<evidence type="ECO:0000313" key="4">
    <source>
        <dbReference type="EMBL" id="TMR26666.1"/>
    </source>
</evidence>
<dbReference type="Gene3D" id="1.10.443.10">
    <property type="entry name" value="Intergrase catalytic core"/>
    <property type="match status" value="1"/>
</dbReference>
<accession>A0A5S4G126</accession>
<evidence type="ECO:0000256" key="2">
    <source>
        <dbReference type="SAM" id="MobiDB-lite"/>
    </source>
</evidence>
<evidence type="ECO:0000313" key="5">
    <source>
        <dbReference type="Proteomes" id="UP000305238"/>
    </source>
</evidence>
<keyword evidence="1" id="KW-0233">DNA recombination</keyword>
<dbReference type="GO" id="GO:0015074">
    <property type="term" value="P:DNA integration"/>
    <property type="evidence" value="ECO:0007669"/>
    <property type="project" value="InterPro"/>
</dbReference>
<dbReference type="InterPro" id="IPR011010">
    <property type="entry name" value="DNA_brk_join_enz"/>
</dbReference>
<protein>
    <recommendedName>
        <fullName evidence="3">Tyr recombinase domain-containing protein</fullName>
    </recommendedName>
</protein>
<evidence type="ECO:0000259" key="3">
    <source>
        <dbReference type="PROSITE" id="PS51898"/>
    </source>
</evidence>
<dbReference type="EMBL" id="VCKZ01000542">
    <property type="protein sequence ID" value="TMR26666.1"/>
    <property type="molecule type" value="Genomic_DNA"/>
</dbReference>
<comment type="caution">
    <text evidence="4">The sequence shown here is derived from an EMBL/GenBank/DDBJ whole genome shotgun (WGS) entry which is preliminary data.</text>
</comment>